<reference evidence="5" key="1">
    <citation type="submission" date="2018-11" db="EMBL/GenBank/DDBJ databases">
        <authorList>
            <consortium name="Genoscope - CEA"/>
            <person name="William W."/>
        </authorList>
    </citation>
    <scope>NUCLEOTIDE SEQUENCE</scope>
</reference>
<dbReference type="InterPro" id="IPR002423">
    <property type="entry name" value="Cpn60/GroEL/TCP-1"/>
</dbReference>
<dbReference type="CDD" id="cd03344">
    <property type="entry name" value="GroEL"/>
    <property type="match status" value="1"/>
</dbReference>
<dbReference type="Gene3D" id="3.50.7.10">
    <property type="entry name" value="GroEL"/>
    <property type="match status" value="1"/>
</dbReference>
<dbReference type="InterPro" id="IPR027409">
    <property type="entry name" value="GroEL-like_apical_dom_sf"/>
</dbReference>
<accession>A0A3P6EYF7</accession>
<dbReference type="GO" id="GO:0140662">
    <property type="term" value="F:ATP-dependent protein folding chaperone"/>
    <property type="evidence" value="ECO:0007669"/>
    <property type="project" value="InterPro"/>
</dbReference>
<dbReference type="SUPFAM" id="SSF48592">
    <property type="entry name" value="GroEL equatorial domain-like"/>
    <property type="match status" value="1"/>
</dbReference>
<comment type="similarity">
    <text evidence="1 4">Belongs to the chaperonin (HSP60) family.</text>
</comment>
<sequence length="541" mass="57894">MFVSFRFQSRFQRQVSSRMSWSRNYSVKEIKFGVEARALMLKGVEELADAVRVTMGPKGCNVVIEQSWGAPKQVANATNDVAGDGTTCDTVLTRAILTEGCKSVATGMNAMDLRRGISMPVDAVVTNLKSRARMISTSEEIAQVGTISANGEREIGELIAKAMERVGKEGVITIQDGKTLINELEVVEGMKLDRGYTSPHFITNQKTQKCELEEPLILIHEKKISSINSVLELAMKRQRPLLIVSEDVESEALATLILNKLRAGIKVCAIKAPGFGENRKANLQDLAALTGGEVITDELGMNLENVDLGMLGTCKRVTVSKDDTVILDGAGDKTAIEERCEQIRSAIELSTSDYDKEKLQERLTKLSGGVAVLKIGGASEAEVCEKKDRVTDALNATKATVEEGILPGGGVALLYAARELEKLATANFDQKIGVQIIQNALKTPVHTIALNAGVEGAVIVGKLMEQDNTDLGYDAAKGEYVDMVKAGIIDPLKVIRTALVDAASVSSLLTTNEAVVVELPKDESEAAGAGAGMGGMGGMDH</sequence>
<name>A0A3P6EYF7_BRAOL</name>
<evidence type="ECO:0000256" key="1">
    <source>
        <dbReference type="ARBA" id="ARBA00006607"/>
    </source>
</evidence>
<dbReference type="NCBIfam" id="NF009487">
    <property type="entry name" value="PRK12849.1"/>
    <property type="match status" value="1"/>
</dbReference>
<gene>
    <name evidence="5" type="ORF">BOLC7T41699H</name>
</gene>
<dbReference type="NCBIfam" id="NF009488">
    <property type="entry name" value="PRK12850.1"/>
    <property type="match status" value="1"/>
</dbReference>
<dbReference type="SUPFAM" id="SSF52029">
    <property type="entry name" value="GroEL apical domain-like"/>
    <property type="match status" value="1"/>
</dbReference>
<dbReference type="PRINTS" id="PR00298">
    <property type="entry name" value="CHAPERONIN60"/>
</dbReference>
<dbReference type="InterPro" id="IPR027413">
    <property type="entry name" value="GROEL-like_equatorial_sf"/>
</dbReference>
<dbReference type="InterPro" id="IPR001844">
    <property type="entry name" value="Cpn60/GroEL"/>
</dbReference>
<dbReference type="AlphaFoldDB" id="A0A3P6EYF7"/>
<dbReference type="NCBIfam" id="NF009489">
    <property type="entry name" value="PRK12851.1"/>
    <property type="match status" value="1"/>
</dbReference>
<dbReference type="GO" id="GO:0042026">
    <property type="term" value="P:protein refolding"/>
    <property type="evidence" value="ECO:0007669"/>
    <property type="project" value="InterPro"/>
</dbReference>
<protein>
    <submittedName>
        <fullName evidence="5">Uncharacterized protein</fullName>
    </submittedName>
</protein>
<proteinExistence type="inferred from homology"/>
<dbReference type="PANTHER" id="PTHR45633">
    <property type="entry name" value="60 KDA HEAT SHOCK PROTEIN, MITOCHONDRIAL"/>
    <property type="match status" value="1"/>
</dbReference>
<keyword evidence="3" id="KW-0143">Chaperone</keyword>
<dbReference type="SUPFAM" id="SSF54849">
    <property type="entry name" value="GroEL-intermediate domain like"/>
    <property type="match status" value="1"/>
</dbReference>
<dbReference type="Gene3D" id="1.10.560.10">
    <property type="entry name" value="GroEL-like equatorial domain"/>
    <property type="match status" value="2"/>
</dbReference>
<evidence type="ECO:0000256" key="4">
    <source>
        <dbReference type="RuleBase" id="RU000418"/>
    </source>
</evidence>
<dbReference type="Pfam" id="PF00118">
    <property type="entry name" value="Cpn60_TCP1"/>
    <property type="match status" value="1"/>
</dbReference>
<dbReference type="EMBL" id="LR031876">
    <property type="protein sequence ID" value="VDD36139.1"/>
    <property type="molecule type" value="Genomic_DNA"/>
</dbReference>
<dbReference type="NCBIfam" id="TIGR02348">
    <property type="entry name" value="GroEL"/>
    <property type="match status" value="1"/>
</dbReference>
<evidence type="ECO:0000256" key="2">
    <source>
        <dbReference type="ARBA" id="ARBA00022946"/>
    </source>
</evidence>
<dbReference type="NCBIfam" id="NF000592">
    <property type="entry name" value="PRK00013.1"/>
    <property type="match status" value="1"/>
</dbReference>
<keyword evidence="2" id="KW-0809">Transit peptide</keyword>
<evidence type="ECO:0000313" key="5">
    <source>
        <dbReference type="EMBL" id="VDD36139.1"/>
    </source>
</evidence>
<dbReference type="Gene3D" id="3.30.260.10">
    <property type="entry name" value="TCP-1-like chaperonin intermediate domain"/>
    <property type="match status" value="1"/>
</dbReference>
<dbReference type="InterPro" id="IPR027410">
    <property type="entry name" value="TCP-1-like_intermed_sf"/>
</dbReference>
<dbReference type="GO" id="GO:0005524">
    <property type="term" value="F:ATP binding"/>
    <property type="evidence" value="ECO:0007669"/>
    <property type="project" value="InterPro"/>
</dbReference>
<evidence type="ECO:0000256" key="3">
    <source>
        <dbReference type="ARBA" id="ARBA00023186"/>
    </source>
</evidence>
<dbReference type="FunFam" id="3.50.7.10:FF:000001">
    <property type="entry name" value="60 kDa chaperonin"/>
    <property type="match status" value="1"/>
</dbReference>
<organism evidence="5">
    <name type="scientific">Brassica oleracea</name>
    <name type="common">Wild cabbage</name>
    <dbReference type="NCBI Taxonomy" id="3712"/>
    <lineage>
        <taxon>Eukaryota</taxon>
        <taxon>Viridiplantae</taxon>
        <taxon>Streptophyta</taxon>
        <taxon>Embryophyta</taxon>
        <taxon>Tracheophyta</taxon>
        <taxon>Spermatophyta</taxon>
        <taxon>Magnoliopsida</taxon>
        <taxon>eudicotyledons</taxon>
        <taxon>Gunneridae</taxon>
        <taxon>Pentapetalae</taxon>
        <taxon>rosids</taxon>
        <taxon>malvids</taxon>
        <taxon>Brassicales</taxon>
        <taxon>Brassicaceae</taxon>
        <taxon>Brassiceae</taxon>
        <taxon>Brassica</taxon>
    </lineage>
</organism>